<evidence type="ECO:0000313" key="2">
    <source>
        <dbReference type="EMBL" id="QTA86194.1"/>
    </source>
</evidence>
<gene>
    <name evidence="2" type="ORF">dnm_022150</name>
</gene>
<accession>A0A975BIA2</accession>
<protein>
    <submittedName>
        <fullName evidence="2">Uncharacterized protein</fullName>
    </submittedName>
</protein>
<feature type="region of interest" description="Disordered" evidence="1">
    <location>
        <begin position="38"/>
        <end position="69"/>
    </location>
</feature>
<organism evidence="2 3">
    <name type="scientific">Desulfonema magnum</name>
    <dbReference type="NCBI Taxonomy" id="45655"/>
    <lineage>
        <taxon>Bacteria</taxon>
        <taxon>Pseudomonadati</taxon>
        <taxon>Thermodesulfobacteriota</taxon>
        <taxon>Desulfobacteria</taxon>
        <taxon>Desulfobacterales</taxon>
        <taxon>Desulfococcaceae</taxon>
        <taxon>Desulfonema</taxon>
    </lineage>
</organism>
<reference evidence="2" key="1">
    <citation type="journal article" date="2021" name="Microb. Physiol.">
        <title>Proteogenomic Insights into the Physiology of Marine, Sulfate-Reducing, Filamentous Desulfonema limicola and Desulfonema magnum.</title>
        <authorList>
            <person name="Schnaars V."/>
            <person name="Wohlbrand L."/>
            <person name="Scheve S."/>
            <person name="Hinrichs C."/>
            <person name="Reinhardt R."/>
            <person name="Rabus R."/>
        </authorList>
    </citation>
    <scope>NUCLEOTIDE SEQUENCE</scope>
    <source>
        <strain evidence="2">4be13</strain>
    </source>
</reference>
<dbReference type="KEGG" id="dmm:dnm_022150"/>
<proteinExistence type="predicted"/>
<evidence type="ECO:0000256" key="1">
    <source>
        <dbReference type="SAM" id="MobiDB-lite"/>
    </source>
</evidence>
<dbReference type="EMBL" id="CP061800">
    <property type="protein sequence ID" value="QTA86194.1"/>
    <property type="molecule type" value="Genomic_DNA"/>
</dbReference>
<dbReference type="AlphaFoldDB" id="A0A975BIA2"/>
<dbReference type="Proteomes" id="UP000663722">
    <property type="component" value="Chromosome"/>
</dbReference>
<evidence type="ECO:0000313" key="3">
    <source>
        <dbReference type="Proteomes" id="UP000663722"/>
    </source>
</evidence>
<name>A0A975BIA2_9BACT</name>
<keyword evidence="3" id="KW-1185">Reference proteome</keyword>
<sequence>MQKFYFCNCEKAFFALRRNSPAIKSTVLCSVPGRSIPGRSIPGRSAPEPQCPELVKGQIGAGQKADKEN</sequence>